<keyword evidence="2" id="KW-1185">Reference proteome</keyword>
<dbReference type="Proteomes" id="UP000735302">
    <property type="component" value="Unassembled WGS sequence"/>
</dbReference>
<protein>
    <submittedName>
        <fullName evidence="1">Uncharacterized protein</fullName>
    </submittedName>
</protein>
<reference evidence="1 2" key="1">
    <citation type="journal article" date="2021" name="Elife">
        <title>Chloroplast acquisition without the gene transfer in kleptoplastic sea slugs, Plakobranchus ocellatus.</title>
        <authorList>
            <person name="Maeda T."/>
            <person name="Takahashi S."/>
            <person name="Yoshida T."/>
            <person name="Shimamura S."/>
            <person name="Takaki Y."/>
            <person name="Nagai Y."/>
            <person name="Toyoda A."/>
            <person name="Suzuki Y."/>
            <person name="Arimoto A."/>
            <person name="Ishii H."/>
            <person name="Satoh N."/>
            <person name="Nishiyama T."/>
            <person name="Hasebe M."/>
            <person name="Maruyama T."/>
            <person name="Minagawa J."/>
            <person name="Obokata J."/>
            <person name="Shigenobu S."/>
        </authorList>
    </citation>
    <scope>NUCLEOTIDE SEQUENCE [LARGE SCALE GENOMIC DNA]</scope>
</reference>
<proteinExistence type="predicted"/>
<gene>
    <name evidence="1" type="ORF">PoB_002639300</name>
</gene>
<comment type="caution">
    <text evidence="1">The sequence shown here is derived from an EMBL/GenBank/DDBJ whole genome shotgun (WGS) entry which is preliminary data.</text>
</comment>
<evidence type="ECO:0000313" key="2">
    <source>
        <dbReference type="Proteomes" id="UP000735302"/>
    </source>
</evidence>
<dbReference type="EMBL" id="BLXT01003024">
    <property type="protein sequence ID" value="GFN99887.1"/>
    <property type="molecule type" value="Genomic_DNA"/>
</dbReference>
<evidence type="ECO:0000313" key="1">
    <source>
        <dbReference type="EMBL" id="GFN99887.1"/>
    </source>
</evidence>
<sequence>MFISKHGRAHSGNGFKAFGRDQRWRFELDPVTNRCDFSGYCASYASHRRATKRLTQLNSTGLSVTQWIVNPPSDLQGPFFREFEPRPRRLGLTDGLKA</sequence>
<accession>A0AAV3ZYC1</accession>
<organism evidence="1 2">
    <name type="scientific">Plakobranchus ocellatus</name>
    <dbReference type="NCBI Taxonomy" id="259542"/>
    <lineage>
        <taxon>Eukaryota</taxon>
        <taxon>Metazoa</taxon>
        <taxon>Spiralia</taxon>
        <taxon>Lophotrochozoa</taxon>
        <taxon>Mollusca</taxon>
        <taxon>Gastropoda</taxon>
        <taxon>Heterobranchia</taxon>
        <taxon>Euthyneura</taxon>
        <taxon>Panpulmonata</taxon>
        <taxon>Sacoglossa</taxon>
        <taxon>Placobranchoidea</taxon>
        <taxon>Plakobranchidae</taxon>
        <taxon>Plakobranchus</taxon>
    </lineage>
</organism>
<dbReference type="AlphaFoldDB" id="A0AAV3ZYC1"/>
<name>A0AAV3ZYC1_9GAST</name>